<organism evidence="1 2">
    <name type="scientific">Pluteus cervinus</name>
    <dbReference type="NCBI Taxonomy" id="181527"/>
    <lineage>
        <taxon>Eukaryota</taxon>
        <taxon>Fungi</taxon>
        <taxon>Dikarya</taxon>
        <taxon>Basidiomycota</taxon>
        <taxon>Agaricomycotina</taxon>
        <taxon>Agaricomycetes</taxon>
        <taxon>Agaricomycetidae</taxon>
        <taxon>Agaricales</taxon>
        <taxon>Pluteineae</taxon>
        <taxon>Pluteaceae</taxon>
        <taxon>Pluteus</taxon>
    </lineage>
</organism>
<proteinExistence type="predicted"/>
<dbReference type="EMBL" id="ML209029">
    <property type="protein sequence ID" value="TFK59281.1"/>
    <property type="molecule type" value="Genomic_DNA"/>
</dbReference>
<protein>
    <submittedName>
        <fullName evidence="1">Uncharacterized protein</fullName>
    </submittedName>
</protein>
<keyword evidence="2" id="KW-1185">Reference proteome</keyword>
<accession>A0ACD3A0V9</accession>
<dbReference type="Proteomes" id="UP000308600">
    <property type="component" value="Unassembled WGS sequence"/>
</dbReference>
<sequence>MASIFPAEIIHEFILHINEDSERKKTLLSCNLVSQTWYAITRPYLYSQVALIFDRNTTKANYLPIVLSRSPRIRAYVHHLSVSILSTPPKRAPLHHFPSLRSLQIYSGLHDGRRVLNLDIITNIHPFLISKVLTSLSLSDLWHVPFRLFRQCVALEKLSLTRVTVYMPRSEIEDIDDVMGCQSDTEDEECHTRCQLGERPFLKSFVFFTREEDSSVLDAFLSAVSPVNLSRLETFMGLDRSNKIRSYEDHCKFISHVSSSLKNVLIDPPSACLQDPLLSFKPHELRNISHISLAVVQEPAEDLNALPWVIEFLSGLPNPETVHIVTLLCDLEDHTENDFTFHSRGWSELDTLLTQFPNLERVDLKFYDEPYDNVARELVSWIRSQLPTLIGRGILFVEYSSDVTYTGSLEGRSIG</sequence>
<reference evidence="1 2" key="1">
    <citation type="journal article" date="2019" name="Nat. Ecol. Evol.">
        <title>Megaphylogeny resolves global patterns of mushroom evolution.</title>
        <authorList>
            <person name="Varga T."/>
            <person name="Krizsan K."/>
            <person name="Foldi C."/>
            <person name="Dima B."/>
            <person name="Sanchez-Garcia M."/>
            <person name="Sanchez-Ramirez S."/>
            <person name="Szollosi G.J."/>
            <person name="Szarkandi J.G."/>
            <person name="Papp V."/>
            <person name="Albert L."/>
            <person name="Andreopoulos W."/>
            <person name="Angelini C."/>
            <person name="Antonin V."/>
            <person name="Barry K.W."/>
            <person name="Bougher N.L."/>
            <person name="Buchanan P."/>
            <person name="Buyck B."/>
            <person name="Bense V."/>
            <person name="Catcheside P."/>
            <person name="Chovatia M."/>
            <person name="Cooper J."/>
            <person name="Damon W."/>
            <person name="Desjardin D."/>
            <person name="Finy P."/>
            <person name="Geml J."/>
            <person name="Haridas S."/>
            <person name="Hughes K."/>
            <person name="Justo A."/>
            <person name="Karasinski D."/>
            <person name="Kautmanova I."/>
            <person name="Kiss B."/>
            <person name="Kocsube S."/>
            <person name="Kotiranta H."/>
            <person name="LaButti K.M."/>
            <person name="Lechner B.E."/>
            <person name="Liimatainen K."/>
            <person name="Lipzen A."/>
            <person name="Lukacs Z."/>
            <person name="Mihaltcheva S."/>
            <person name="Morgado L.N."/>
            <person name="Niskanen T."/>
            <person name="Noordeloos M.E."/>
            <person name="Ohm R.A."/>
            <person name="Ortiz-Santana B."/>
            <person name="Ovrebo C."/>
            <person name="Racz N."/>
            <person name="Riley R."/>
            <person name="Savchenko A."/>
            <person name="Shiryaev A."/>
            <person name="Soop K."/>
            <person name="Spirin V."/>
            <person name="Szebenyi C."/>
            <person name="Tomsovsky M."/>
            <person name="Tulloss R.E."/>
            <person name="Uehling J."/>
            <person name="Grigoriev I.V."/>
            <person name="Vagvolgyi C."/>
            <person name="Papp T."/>
            <person name="Martin F.M."/>
            <person name="Miettinen O."/>
            <person name="Hibbett D.S."/>
            <person name="Nagy L.G."/>
        </authorList>
    </citation>
    <scope>NUCLEOTIDE SEQUENCE [LARGE SCALE GENOMIC DNA]</scope>
    <source>
        <strain evidence="1 2">NL-1719</strain>
    </source>
</reference>
<evidence type="ECO:0000313" key="2">
    <source>
        <dbReference type="Proteomes" id="UP000308600"/>
    </source>
</evidence>
<name>A0ACD3A0V9_9AGAR</name>
<gene>
    <name evidence="1" type="ORF">BDN72DRAFT_884007</name>
</gene>
<evidence type="ECO:0000313" key="1">
    <source>
        <dbReference type="EMBL" id="TFK59281.1"/>
    </source>
</evidence>